<dbReference type="GO" id="GO:0003677">
    <property type="term" value="F:DNA binding"/>
    <property type="evidence" value="ECO:0007669"/>
    <property type="project" value="UniProtKB-KW"/>
</dbReference>
<organism evidence="2 3">
    <name type="scientific">Segatella copri</name>
    <dbReference type="NCBI Taxonomy" id="165179"/>
    <lineage>
        <taxon>Bacteria</taxon>
        <taxon>Pseudomonadati</taxon>
        <taxon>Bacteroidota</taxon>
        <taxon>Bacteroidia</taxon>
        <taxon>Bacteroidales</taxon>
        <taxon>Prevotellaceae</taxon>
        <taxon>Segatella</taxon>
    </lineage>
</organism>
<evidence type="ECO:0000313" key="3">
    <source>
        <dbReference type="Proteomes" id="UP001205506"/>
    </source>
</evidence>
<dbReference type="InterPro" id="IPR035386">
    <property type="entry name" value="Arm-DNA-bind_5"/>
</dbReference>
<sequence length="46" mass="5159">MKVEKFKVLLYLKKSGLDKNGKAPIMGRITLNRTMAQFGCKLSCTP</sequence>
<feature type="non-terminal residue" evidence="2">
    <location>
        <position position="46"/>
    </location>
</feature>
<proteinExistence type="predicted"/>
<evidence type="ECO:0000313" key="2">
    <source>
        <dbReference type="EMBL" id="MCP9550834.1"/>
    </source>
</evidence>
<name>A0AAW5IG41_9BACT</name>
<reference evidence="2" key="1">
    <citation type="submission" date="2022-07" db="EMBL/GenBank/DDBJ databases">
        <title>Prevotella copri.</title>
        <authorList>
            <person name="Yang C."/>
        </authorList>
    </citation>
    <scope>NUCLEOTIDE SEQUENCE</scope>
    <source>
        <strain evidence="2">HF1805</strain>
    </source>
</reference>
<dbReference type="EMBL" id="JANDWU010000052">
    <property type="protein sequence ID" value="MCP9550834.1"/>
    <property type="molecule type" value="Genomic_DNA"/>
</dbReference>
<feature type="domain" description="Arm DNA-binding" evidence="1">
    <location>
        <begin position="10"/>
        <end position="46"/>
    </location>
</feature>
<accession>A0AAW5IG41</accession>
<dbReference type="Pfam" id="PF17293">
    <property type="entry name" value="Arm-DNA-bind_5"/>
    <property type="match status" value="1"/>
</dbReference>
<dbReference type="AlphaFoldDB" id="A0AAW5IG41"/>
<dbReference type="Proteomes" id="UP001205506">
    <property type="component" value="Unassembled WGS sequence"/>
</dbReference>
<evidence type="ECO:0000259" key="1">
    <source>
        <dbReference type="Pfam" id="PF17293"/>
    </source>
</evidence>
<comment type="caution">
    <text evidence="2">The sequence shown here is derived from an EMBL/GenBank/DDBJ whole genome shotgun (WGS) entry which is preliminary data.</text>
</comment>
<protein>
    <submittedName>
        <fullName evidence="2">Arm DNA-binding domain-containing protein</fullName>
    </submittedName>
</protein>
<gene>
    <name evidence="2" type="ORF">NNC68_15405</name>
</gene>
<keyword evidence="2" id="KW-0238">DNA-binding</keyword>